<keyword evidence="1" id="KW-1185">Reference proteome</keyword>
<dbReference type="Proteomes" id="UP000887566">
    <property type="component" value="Unplaced"/>
</dbReference>
<reference evidence="2" key="1">
    <citation type="submission" date="2022-11" db="UniProtKB">
        <authorList>
            <consortium name="WormBaseParasite"/>
        </authorList>
    </citation>
    <scope>IDENTIFICATION</scope>
</reference>
<dbReference type="AlphaFoldDB" id="A0A914VXM0"/>
<organism evidence="1 2">
    <name type="scientific">Plectus sambesii</name>
    <dbReference type="NCBI Taxonomy" id="2011161"/>
    <lineage>
        <taxon>Eukaryota</taxon>
        <taxon>Metazoa</taxon>
        <taxon>Ecdysozoa</taxon>
        <taxon>Nematoda</taxon>
        <taxon>Chromadorea</taxon>
        <taxon>Plectida</taxon>
        <taxon>Plectina</taxon>
        <taxon>Plectoidea</taxon>
        <taxon>Plectidae</taxon>
        <taxon>Plectus</taxon>
    </lineage>
</organism>
<evidence type="ECO:0000313" key="1">
    <source>
        <dbReference type="Proteomes" id="UP000887566"/>
    </source>
</evidence>
<proteinExistence type="predicted"/>
<protein>
    <submittedName>
        <fullName evidence="2">Uncharacterized protein</fullName>
    </submittedName>
</protein>
<dbReference type="WBParaSite" id="PSAMB.scaffold25size111298.g891.t1">
    <property type="protein sequence ID" value="PSAMB.scaffold25size111298.g891.t1"/>
    <property type="gene ID" value="PSAMB.scaffold25size111298.g891"/>
</dbReference>
<name>A0A914VXM0_9BILA</name>
<accession>A0A914VXM0</accession>
<evidence type="ECO:0000313" key="2">
    <source>
        <dbReference type="WBParaSite" id="PSAMB.scaffold25size111298.g891.t1"/>
    </source>
</evidence>
<sequence>MSTLPVSINASQQARLNKGDNMQPHPWKTIDSGRERHTLVMLRQRELFGPRAAHARRLTRLHRPTQLNAMAANSSAMAYELVKHGVFLGLSHDSRYVIAQVKKGLDGTFASTSTLDFNFDDDESEDTQSLVICELSPKRLVPRVILPMCVSSLCYIYAFLPKDSSFLAAMAFPCDQMAPCARDPTPTTTVQTSIEVVLMKYDWLHIAAKLNVLTSCRWRQPKLTRHPLRVFDNGIIVNTGTTVVALRFGKGIEIDFFVPSLWSDTDVCNRKMWAVTSESNAGGGSAQGGMLHELVAERPYGDTHQPLTLRPLSKGQTLYSNALLVLTETWLEMEPIIDQVAKSVCAGTDVSYDGLVDYEL</sequence>